<dbReference type="Pfam" id="PF02784">
    <property type="entry name" value="Orn_Arg_deC_N"/>
    <property type="match status" value="1"/>
</dbReference>
<protein>
    <submittedName>
        <fullName evidence="4">Diaminopimelate decarboxylase</fullName>
    </submittedName>
</protein>
<dbReference type="EMBL" id="JAXCLX010000001">
    <property type="protein sequence ID" value="MDY0870306.1"/>
    <property type="molecule type" value="Genomic_DNA"/>
</dbReference>
<evidence type="ECO:0000256" key="1">
    <source>
        <dbReference type="ARBA" id="ARBA00001933"/>
    </source>
</evidence>
<sequence length="421" mass="45066">MDDTISPRKAAIAARAFQDGLLVEDAPLIGVIDTDALYATINDLRSSFPNFFTHAFAAKANTMPTVLDLVRKWGMACEVASPGEYQAAVKAGFVAGEIVFDSPAKTNWEIDAALSHGATLNIDNFQELARVDAWLGKKTSASIIGLRINPQVGGGSIAAMSTATQSSKFGIGLEDGDNRQRVFDAYETRPWLTALHTHVGSQGCPLDLIAAGIAKTFNLAREINQRLGRKQIATLDIGGGLPVNFESEAVTPSFGDYVAALRKEVPDLFAGEFRVITEFGRSVLAKAGFILARVEYTKEQGGRPIAITHAGAQVATRTVFMPDMWKIRVSALDAQARPKSGLKVVQDVAGPCCFAGDVVAHGRPLPLLEPGDFVMLHDTAAYYFSTPFVYNSLPAIPVYGISGPDDVLDVTVMQEGGVLSF</sequence>
<dbReference type="PANTHER" id="PTHR43727:SF3">
    <property type="entry name" value="GROUP IV DECARBOXYLASE"/>
    <property type="match status" value="1"/>
</dbReference>
<gene>
    <name evidence="4" type="ORF">SMD31_00140</name>
</gene>
<dbReference type="PANTHER" id="PTHR43727">
    <property type="entry name" value="DIAMINOPIMELATE DECARBOXYLASE"/>
    <property type="match status" value="1"/>
</dbReference>
<comment type="caution">
    <text evidence="4">The sequence shown here is derived from an EMBL/GenBank/DDBJ whole genome shotgun (WGS) entry which is preliminary data.</text>
</comment>
<keyword evidence="5" id="KW-1185">Reference proteome</keyword>
<dbReference type="PROSITE" id="PS00878">
    <property type="entry name" value="ODR_DC_2_1"/>
    <property type="match status" value="1"/>
</dbReference>
<dbReference type="PROSITE" id="PS00879">
    <property type="entry name" value="ODR_DC_2_2"/>
    <property type="match status" value="1"/>
</dbReference>
<dbReference type="RefSeq" id="WP_320498464.1">
    <property type="nucleotide sequence ID" value="NZ_JAXCLX010000001.1"/>
</dbReference>
<comment type="cofactor">
    <cofactor evidence="1">
        <name>pyridoxal 5'-phosphate</name>
        <dbReference type="ChEBI" id="CHEBI:597326"/>
    </cofactor>
</comment>
<keyword evidence="2" id="KW-0663">Pyridoxal phosphate</keyword>
<dbReference type="InterPro" id="IPR009006">
    <property type="entry name" value="Ala_racemase/Decarboxylase_C"/>
</dbReference>
<dbReference type="InterPro" id="IPR022644">
    <property type="entry name" value="De-COase2_N"/>
</dbReference>
<dbReference type="SUPFAM" id="SSF50621">
    <property type="entry name" value="Alanine racemase C-terminal domain-like"/>
    <property type="match status" value="1"/>
</dbReference>
<evidence type="ECO:0000256" key="2">
    <source>
        <dbReference type="ARBA" id="ARBA00022898"/>
    </source>
</evidence>
<reference evidence="4 5" key="1">
    <citation type="journal article" date="2013" name="Antonie Van Leeuwenhoek">
        <title>Dongia rigui sp. nov., isolated from freshwater of a large wetland in Korea.</title>
        <authorList>
            <person name="Baik K.S."/>
            <person name="Hwang Y.M."/>
            <person name="Choi J.S."/>
            <person name="Kwon J."/>
            <person name="Seong C.N."/>
        </authorList>
    </citation>
    <scope>NUCLEOTIDE SEQUENCE [LARGE SCALE GENOMIC DNA]</scope>
    <source>
        <strain evidence="4 5">04SU4-P</strain>
    </source>
</reference>
<evidence type="ECO:0000313" key="5">
    <source>
        <dbReference type="Proteomes" id="UP001271769"/>
    </source>
</evidence>
<dbReference type="Gene3D" id="3.20.20.10">
    <property type="entry name" value="Alanine racemase"/>
    <property type="match status" value="1"/>
</dbReference>
<evidence type="ECO:0000313" key="4">
    <source>
        <dbReference type="EMBL" id="MDY0870306.1"/>
    </source>
</evidence>
<dbReference type="Proteomes" id="UP001271769">
    <property type="component" value="Unassembled WGS sequence"/>
</dbReference>
<feature type="domain" description="Orn/DAP/Arg decarboxylase 2 N-terminal" evidence="3">
    <location>
        <begin position="38"/>
        <end position="284"/>
    </location>
</feature>
<accession>A0ABU5DSA5</accession>
<dbReference type="Gene3D" id="2.40.37.10">
    <property type="entry name" value="Lyase, Ornithine Decarboxylase, Chain A, domain 1"/>
    <property type="match status" value="1"/>
</dbReference>
<dbReference type="SUPFAM" id="SSF51419">
    <property type="entry name" value="PLP-binding barrel"/>
    <property type="match status" value="1"/>
</dbReference>
<dbReference type="InterPro" id="IPR022653">
    <property type="entry name" value="De-COase2_pyr-phos_BS"/>
</dbReference>
<dbReference type="PRINTS" id="PR01179">
    <property type="entry name" value="ODADCRBXLASE"/>
</dbReference>
<organism evidence="4 5">
    <name type="scientific">Dongia rigui</name>
    <dbReference type="NCBI Taxonomy" id="940149"/>
    <lineage>
        <taxon>Bacteria</taxon>
        <taxon>Pseudomonadati</taxon>
        <taxon>Pseudomonadota</taxon>
        <taxon>Alphaproteobacteria</taxon>
        <taxon>Rhodospirillales</taxon>
        <taxon>Dongiaceae</taxon>
        <taxon>Dongia</taxon>
    </lineage>
</organism>
<evidence type="ECO:0000259" key="3">
    <source>
        <dbReference type="Pfam" id="PF02784"/>
    </source>
</evidence>
<dbReference type="InterPro" id="IPR029066">
    <property type="entry name" value="PLP-binding_barrel"/>
</dbReference>
<dbReference type="InterPro" id="IPR022657">
    <property type="entry name" value="De-COase2_CS"/>
</dbReference>
<dbReference type="InterPro" id="IPR000183">
    <property type="entry name" value="Orn/DAP/Arg_de-COase"/>
</dbReference>
<name>A0ABU5DSA5_9PROT</name>
<proteinExistence type="predicted"/>